<evidence type="ECO:0000256" key="9">
    <source>
        <dbReference type="RuleBase" id="RU361157"/>
    </source>
</evidence>
<dbReference type="InterPro" id="IPR000412">
    <property type="entry name" value="ABC_2_transport"/>
</dbReference>
<comment type="similarity">
    <text evidence="2 9">Belongs to the ABC-2 integral membrane protein family.</text>
</comment>
<evidence type="ECO:0000256" key="3">
    <source>
        <dbReference type="ARBA" id="ARBA00022448"/>
    </source>
</evidence>
<keyword evidence="6 9" id="KW-0812">Transmembrane</keyword>
<dbReference type="InterPro" id="IPR047817">
    <property type="entry name" value="ABC2_TM_bact-type"/>
</dbReference>
<evidence type="ECO:0000313" key="11">
    <source>
        <dbReference type="EMBL" id="OFC69030.1"/>
    </source>
</evidence>
<feature type="transmembrane region" description="Helical" evidence="9">
    <location>
        <begin position="63"/>
        <end position="84"/>
    </location>
</feature>
<keyword evidence="3 9" id="KW-0813">Transport</keyword>
<dbReference type="Pfam" id="PF01061">
    <property type="entry name" value="ABC2_membrane"/>
    <property type="match status" value="1"/>
</dbReference>
<keyword evidence="12" id="KW-1185">Reference proteome</keyword>
<keyword evidence="7 9" id="KW-1133">Transmembrane helix</keyword>
<comment type="subcellular location">
    <subcellularLocation>
        <location evidence="1 9">Cell inner membrane</location>
        <topology evidence="1 9">Multi-pass membrane protein</topology>
    </subcellularLocation>
</comment>
<evidence type="ECO:0000256" key="7">
    <source>
        <dbReference type="ARBA" id="ARBA00022989"/>
    </source>
</evidence>
<evidence type="ECO:0000259" key="10">
    <source>
        <dbReference type="PROSITE" id="PS51012"/>
    </source>
</evidence>
<evidence type="ECO:0000256" key="2">
    <source>
        <dbReference type="ARBA" id="ARBA00007783"/>
    </source>
</evidence>
<dbReference type="PANTHER" id="PTHR30413:SF8">
    <property type="entry name" value="TRANSPORT PERMEASE PROTEIN"/>
    <property type="match status" value="1"/>
</dbReference>
<dbReference type="PRINTS" id="PR00164">
    <property type="entry name" value="ABC2TRNSPORT"/>
</dbReference>
<dbReference type="PANTHER" id="PTHR30413">
    <property type="entry name" value="INNER MEMBRANE TRANSPORT PERMEASE"/>
    <property type="match status" value="1"/>
</dbReference>
<dbReference type="GO" id="GO:0015920">
    <property type="term" value="P:lipopolysaccharide transport"/>
    <property type="evidence" value="ECO:0007669"/>
    <property type="project" value="TreeGrafter"/>
</dbReference>
<feature type="transmembrane region" description="Helical" evidence="9">
    <location>
        <begin position="143"/>
        <end position="167"/>
    </location>
</feature>
<accession>A0A1E7Z698</accession>
<dbReference type="PROSITE" id="PS51012">
    <property type="entry name" value="ABC_TM2"/>
    <property type="match status" value="1"/>
</dbReference>
<name>A0A1E7Z698_9ALTE</name>
<dbReference type="OrthoDB" id="9814458at2"/>
<feature type="domain" description="ABC transmembrane type-2" evidence="10">
    <location>
        <begin position="32"/>
        <end position="253"/>
    </location>
</feature>
<dbReference type="GO" id="GO:0043190">
    <property type="term" value="C:ATP-binding cassette (ABC) transporter complex"/>
    <property type="evidence" value="ECO:0007669"/>
    <property type="project" value="InterPro"/>
</dbReference>
<protein>
    <recommendedName>
        <fullName evidence="9">Transport permease protein</fullName>
    </recommendedName>
</protein>
<dbReference type="AlphaFoldDB" id="A0A1E7Z698"/>
<evidence type="ECO:0000256" key="5">
    <source>
        <dbReference type="ARBA" id="ARBA00022519"/>
    </source>
</evidence>
<dbReference type="InterPro" id="IPR013525">
    <property type="entry name" value="ABC2_TM"/>
</dbReference>
<dbReference type="RefSeq" id="WP_070127167.1">
    <property type="nucleotide sequence ID" value="NZ_MDHN01000041.1"/>
</dbReference>
<sequence length="260" mass="29561">MELSFKTQLRGWRTVIFALFLREMQSKFNDKLGLGWAFVEPFIFIFAMSFARGFISGSDVHSVPIFVFMMMGLMGVQSFMTCTGSVPNAIKQNKPLYAFRQVQPIAALITSAFMEFSIKCGVIVLIALGIYLLDLDFQLADPLLLIALFLLLWLFSISISLIFAVLIAFVPEINKVKNMLNRPIFFISCTFFSLQDFPESTWHWLTWNPLVHIIELSRYACYPSYGDAGVSVSFIVEVTAVSLFLGLALYHITWKKILAR</sequence>
<keyword evidence="8 9" id="KW-0472">Membrane</keyword>
<feature type="transmembrane region" description="Helical" evidence="9">
    <location>
        <begin position="232"/>
        <end position="252"/>
    </location>
</feature>
<feature type="transmembrane region" description="Helical" evidence="9">
    <location>
        <begin position="179"/>
        <end position="197"/>
    </location>
</feature>
<evidence type="ECO:0000256" key="4">
    <source>
        <dbReference type="ARBA" id="ARBA00022475"/>
    </source>
</evidence>
<feature type="transmembrane region" description="Helical" evidence="9">
    <location>
        <begin position="32"/>
        <end position="51"/>
    </location>
</feature>
<evidence type="ECO:0000256" key="8">
    <source>
        <dbReference type="ARBA" id="ARBA00023136"/>
    </source>
</evidence>
<evidence type="ECO:0000313" key="12">
    <source>
        <dbReference type="Proteomes" id="UP000175691"/>
    </source>
</evidence>
<organism evidence="11 12">
    <name type="scientific">Alteromonas confluentis</name>
    <dbReference type="NCBI Taxonomy" id="1656094"/>
    <lineage>
        <taxon>Bacteria</taxon>
        <taxon>Pseudomonadati</taxon>
        <taxon>Pseudomonadota</taxon>
        <taxon>Gammaproteobacteria</taxon>
        <taxon>Alteromonadales</taxon>
        <taxon>Alteromonadaceae</taxon>
        <taxon>Alteromonas/Salinimonas group</taxon>
        <taxon>Alteromonas</taxon>
    </lineage>
</organism>
<proteinExistence type="inferred from homology"/>
<feature type="transmembrane region" description="Helical" evidence="9">
    <location>
        <begin position="105"/>
        <end position="131"/>
    </location>
</feature>
<comment type="caution">
    <text evidence="11">The sequence shown here is derived from an EMBL/GenBank/DDBJ whole genome shotgun (WGS) entry which is preliminary data.</text>
</comment>
<gene>
    <name evidence="11" type="ORF">BFC18_20030</name>
</gene>
<dbReference type="EMBL" id="MDHN01000041">
    <property type="protein sequence ID" value="OFC69030.1"/>
    <property type="molecule type" value="Genomic_DNA"/>
</dbReference>
<dbReference type="STRING" id="1656094.BFC18_20030"/>
<keyword evidence="5" id="KW-0997">Cell inner membrane</keyword>
<keyword evidence="4 9" id="KW-1003">Cell membrane</keyword>
<dbReference type="Proteomes" id="UP000175691">
    <property type="component" value="Unassembled WGS sequence"/>
</dbReference>
<evidence type="ECO:0000256" key="1">
    <source>
        <dbReference type="ARBA" id="ARBA00004429"/>
    </source>
</evidence>
<dbReference type="GO" id="GO:0140359">
    <property type="term" value="F:ABC-type transporter activity"/>
    <property type="evidence" value="ECO:0007669"/>
    <property type="project" value="InterPro"/>
</dbReference>
<reference evidence="11 12" key="1">
    <citation type="submission" date="2016-08" db="EMBL/GenBank/DDBJ databases">
        <authorList>
            <person name="Seilhamer J.J."/>
        </authorList>
    </citation>
    <scope>NUCLEOTIDE SEQUENCE [LARGE SCALE GENOMIC DNA]</scope>
    <source>
        <strain evidence="11 12">KCTC 42603</strain>
    </source>
</reference>
<evidence type="ECO:0000256" key="6">
    <source>
        <dbReference type="ARBA" id="ARBA00022692"/>
    </source>
</evidence>